<evidence type="ECO:0000259" key="2">
    <source>
        <dbReference type="Pfam" id="PF08268"/>
    </source>
</evidence>
<protein>
    <submittedName>
        <fullName evidence="3">SFB16 protein</fullName>
    </submittedName>
</protein>
<dbReference type="NCBIfam" id="TIGR01640">
    <property type="entry name" value="F_box_assoc_1"/>
    <property type="match status" value="1"/>
</dbReference>
<dbReference type="InterPro" id="IPR013187">
    <property type="entry name" value="F-box-assoc_dom_typ3"/>
</dbReference>
<dbReference type="CDD" id="cd22157">
    <property type="entry name" value="F-box_AtFBW1-like"/>
    <property type="match status" value="1"/>
</dbReference>
<dbReference type="SUPFAM" id="SSF81383">
    <property type="entry name" value="F-box domain"/>
    <property type="match status" value="1"/>
</dbReference>
<organism evidence="3">
    <name type="scientific">Prunus tenella</name>
    <name type="common">Dwarf Russian almond</name>
    <dbReference type="NCBI Taxonomy" id="140661"/>
    <lineage>
        <taxon>Eukaryota</taxon>
        <taxon>Viridiplantae</taxon>
        <taxon>Streptophyta</taxon>
        <taxon>Embryophyta</taxon>
        <taxon>Tracheophyta</taxon>
        <taxon>Spermatophyta</taxon>
        <taxon>Magnoliopsida</taxon>
        <taxon>eudicotyledons</taxon>
        <taxon>Gunneridae</taxon>
        <taxon>Pentapetalae</taxon>
        <taxon>rosids</taxon>
        <taxon>fabids</taxon>
        <taxon>Rosales</taxon>
        <taxon>Rosaceae</taxon>
        <taxon>Amygdaloideae</taxon>
        <taxon>Amygdaleae</taxon>
        <taxon>Prunus</taxon>
    </lineage>
</organism>
<dbReference type="PANTHER" id="PTHR31672:SF13">
    <property type="entry name" value="F-BOX PROTEIN CPR30-LIKE"/>
    <property type="match status" value="1"/>
</dbReference>
<feature type="domain" description="F-box associated beta-propeller type 3" evidence="2">
    <location>
        <begin position="111"/>
        <end position="311"/>
    </location>
</feature>
<accession>A0A165UP24</accession>
<reference evidence="3" key="1">
    <citation type="submission" date="2015-11" db="EMBL/GenBank/DDBJ databases">
        <title>Cloning and sequence analysis of 2 SFB genes in Prunus tenella.</title>
        <authorList>
            <person name="Guan P."/>
            <person name="Li J."/>
            <person name="Zeng B."/>
            <person name="Luo S."/>
            <person name="Li W."/>
            <person name="Tian J."/>
            <person name="Li P."/>
        </authorList>
    </citation>
    <scope>NUCLEOTIDE SEQUENCE</scope>
</reference>
<sequence length="381" mass="44402">MIFFRMTFRLRKKEILIHILVRLPAKSLVRFLCTCKSWSDLIGSSSFVSTHLHRNATKHAHVYLLCLHHPNFECHVDPDDPYVKKEFQWSLFPDQTFEEFYKLSHPLGNTEHYGIYGSSNGLVCISDEILNFDSHIYIWNPSVRKLRTTPISSNINIKFSLVSLQFGFHLVVNDYKAVRIMRTNKGALAVEVYSLRADSWKMIEAIPPWLKCTWQHLKGTFFNGVTYHVIQKGPIFSIMSFDSGSEEFEEFIAPDAICSPWGLCIDVYKEQICLLFRCYGCEEEGMDKVDLWVLQEKRWKQSSPFIFPFDEWNGPLGISIGDELLMEIRDFGKGVAHLYLCNYETKEVLETGIKLALMKYDEIEFLFAITYLQSLVLFKNY</sequence>
<dbReference type="PANTHER" id="PTHR31672">
    <property type="entry name" value="BNACNNG10540D PROTEIN"/>
    <property type="match status" value="1"/>
</dbReference>
<dbReference type="Gene3D" id="1.20.1280.50">
    <property type="match status" value="1"/>
</dbReference>
<dbReference type="EMBL" id="KU167066">
    <property type="protein sequence ID" value="AMY98979.1"/>
    <property type="molecule type" value="mRNA"/>
</dbReference>
<proteinExistence type="evidence at transcript level"/>
<dbReference type="InterPro" id="IPR001810">
    <property type="entry name" value="F-box_dom"/>
</dbReference>
<dbReference type="InterPro" id="IPR036047">
    <property type="entry name" value="F-box-like_dom_sf"/>
</dbReference>
<name>A0A165UP24_PRUTE</name>
<dbReference type="Pfam" id="PF00646">
    <property type="entry name" value="F-box"/>
    <property type="match status" value="1"/>
</dbReference>
<dbReference type="Pfam" id="PF08268">
    <property type="entry name" value="FBA_3"/>
    <property type="match status" value="1"/>
</dbReference>
<evidence type="ECO:0000259" key="1">
    <source>
        <dbReference type="Pfam" id="PF00646"/>
    </source>
</evidence>
<dbReference type="InterPro" id="IPR050796">
    <property type="entry name" value="SCF_F-box_component"/>
</dbReference>
<dbReference type="AlphaFoldDB" id="A0A165UP24"/>
<evidence type="ECO:0000313" key="3">
    <source>
        <dbReference type="EMBL" id="AMY98979.1"/>
    </source>
</evidence>
<dbReference type="InterPro" id="IPR017451">
    <property type="entry name" value="F-box-assoc_interact_dom"/>
</dbReference>
<feature type="domain" description="F-box" evidence="1">
    <location>
        <begin position="14"/>
        <end position="47"/>
    </location>
</feature>